<accession>A0A6J4TDD8</accession>
<proteinExistence type="predicted"/>
<organism evidence="3">
    <name type="scientific">uncultured Solirubrobacteraceae bacterium</name>
    <dbReference type="NCBI Taxonomy" id="1162706"/>
    <lineage>
        <taxon>Bacteria</taxon>
        <taxon>Bacillati</taxon>
        <taxon>Actinomycetota</taxon>
        <taxon>Thermoleophilia</taxon>
        <taxon>Solirubrobacterales</taxon>
        <taxon>Solirubrobacteraceae</taxon>
        <taxon>environmental samples</taxon>
    </lineage>
</organism>
<name>A0A6J4TDD8_9ACTN</name>
<feature type="transmembrane region" description="Helical" evidence="2">
    <location>
        <begin position="63"/>
        <end position="82"/>
    </location>
</feature>
<reference evidence="3" key="1">
    <citation type="submission" date="2020-02" db="EMBL/GenBank/DDBJ databases">
        <authorList>
            <person name="Meier V. D."/>
        </authorList>
    </citation>
    <scope>NUCLEOTIDE SEQUENCE</scope>
    <source>
        <strain evidence="3">AVDCRST_MAG53</strain>
    </source>
</reference>
<feature type="transmembrane region" description="Helical" evidence="2">
    <location>
        <begin position="32"/>
        <end position="51"/>
    </location>
</feature>
<feature type="region of interest" description="Disordered" evidence="1">
    <location>
        <begin position="96"/>
        <end position="121"/>
    </location>
</feature>
<dbReference type="AlphaFoldDB" id="A0A6J4TDD8"/>
<gene>
    <name evidence="3" type="ORF">AVDCRST_MAG53-3488</name>
</gene>
<sequence>MTRTARQLAAGASVLAALLAGGWLWGAVVAPGLWSAVALLVAWFLVIGFLTTRLSRRRPELKLALRGTYLAAAVTALALGYLTSVRETVVDEPLVTGAPASQATPPGAPASSVEDLLAPQP</sequence>
<evidence type="ECO:0000313" key="3">
    <source>
        <dbReference type="EMBL" id="CAA9520262.1"/>
    </source>
</evidence>
<protein>
    <submittedName>
        <fullName evidence="3">Uncharacterized protein</fullName>
    </submittedName>
</protein>
<evidence type="ECO:0000256" key="2">
    <source>
        <dbReference type="SAM" id="Phobius"/>
    </source>
</evidence>
<dbReference type="EMBL" id="CADCVR010000102">
    <property type="protein sequence ID" value="CAA9520262.1"/>
    <property type="molecule type" value="Genomic_DNA"/>
</dbReference>
<evidence type="ECO:0000256" key="1">
    <source>
        <dbReference type="SAM" id="MobiDB-lite"/>
    </source>
</evidence>
<keyword evidence="2" id="KW-0472">Membrane</keyword>
<keyword evidence="2" id="KW-0812">Transmembrane</keyword>
<feature type="transmembrane region" description="Helical" evidence="2">
    <location>
        <begin position="7"/>
        <end position="26"/>
    </location>
</feature>
<keyword evidence="2" id="KW-1133">Transmembrane helix</keyword>